<gene>
    <name evidence="2" type="ORF">JY651_07385</name>
</gene>
<reference evidence="2 3" key="1">
    <citation type="submission" date="2021-02" db="EMBL/GenBank/DDBJ databases">
        <title>De Novo genome assembly of isolated myxobacteria.</title>
        <authorList>
            <person name="Stevens D.C."/>
        </authorList>
    </citation>
    <scope>NUCLEOTIDE SEQUENCE [LARGE SCALE GENOMIC DNA]</scope>
    <source>
        <strain evidence="3">SCPEA02</strain>
    </source>
</reference>
<evidence type="ECO:0000256" key="1">
    <source>
        <dbReference type="SAM" id="SignalP"/>
    </source>
</evidence>
<accession>A0ABX7P2R3</accession>
<dbReference type="SUPFAM" id="SSF82185">
    <property type="entry name" value="Histone H3 K4-specific methyltransferase SET7/9 N-terminal domain"/>
    <property type="match status" value="1"/>
</dbReference>
<feature type="chain" id="PRO_5046286804" description="MORN repeat-containing protein" evidence="1">
    <location>
        <begin position="24"/>
        <end position="173"/>
    </location>
</feature>
<sequence length="173" mass="18629">MFKNVSFNVVALSLALAVPAVGAAAQSDEIQLSCPAGTKQFGGRATMTDRGVFCVKQKAEAHLPIAHGPYVSFHPNGQKKAVGQHSNGAQTGLWTFFDENGVKTEEIEFSGGNYHGKRTQFFGTGQKKLEEHWVSGKREGTAVAYSENGQKVSEFEYQGGHLVKQNGQPVASK</sequence>
<feature type="signal peptide" evidence="1">
    <location>
        <begin position="1"/>
        <end position="23"/>
    </location>
</feature>
<evidence type="ECO:0000313" key="2">
    <source>
        <dbReference type="EMBL" id="QSQ24759.1"/>
    </source>
</evidence>
<dbReference type="Proteomes" id="UP000662747">
    <property type="component" value="Chromosome"/>
</dbReference>
<name>A0ABX7P2R3_9BACT</name>
<organism evidence="2 3">
    <name type="scientific">Pyxidicoccus parkwayensis</name>
    <dbReference type="NCBI Taxonomy" id="2813578"/>
    <lineage>
        <taxon>Bacteria</taxon>
        <taxon>Pseudomonadati</taxon>
        <taxon>Myxococcota</taxon>
        <taxon>Myxococcia</taxon>
        <taxon>Myxococcales</taxon>
        <taxon>Cystobacterineae</taxon>
        <taxon>Myxococcaceae</taxon>
        <taxon>Pyxidicoccus</taxon>
    </lineage>
</organism>
<dbReference type="InterPro" id="IPR011652">
    <property type="entry name" value="MORN_2"/>
</dbReference>
<dbReference type="EMBL" id="CP071090">
    <property type="protein sequence ID" value="QSQ24759.1"/>
    <property type="molecule type" value="Genomic_DNA"/>
</dbReference>
<protein>
    <recommendedName>
        <fullName evidence="4">MORN repeat-containing protein</fullName>
    </recommendedName>
</protein>
<dbReference type="RefSeq" id="WP_206726320.1">
    <property type="nucleotide sequence ID" value="NZ_CP071090.1"/>
</dbReference>
<evidence type="ECO:0000313" key="3">
    <source>
        <dbReference type="Proteomes" id="UP000662747"/>
    </source>
</evidence>
<dbReference type="Pfam" id="PF07661">
    <property type="entry name" value="MORN_2"/>
    <property type="match status" value="3"/>
</dbReference>
<keyword evidence="1" id="KW-0732">Signal</keyword>
<proteinExistence type="predicted"/>
<dbReference type="Gene3D" id="3.90.930.1">
    <property type="match status" value="1"/>
</dbReference>
<keyword evidence="3" id="KW-1185">Reference proteome</keyword>
<evidence type="ECO:0008006" key="4">
    <source>
        <dbReference type="Google" id="ProtNLM"/>
    </source>
</evidence>